<comment type="similarity">
    <text evidence="9">Belongs to the cationic peptide 01 (latrotoxin) family. 03 (alpha-latrotoxin) subfamily.</text>
</comment>
<organism evidence="13 14">
    <name type="scientific">Dermatophagoides pteronyssinus</name>
    <name type="common">European house dust mite</name>
    <dbReference type="NCBI Taxonomy" id="6956"/>
    <lineage>
        <taxon>Eukaryota</taxon>
        <taxon>Metazoa</taxon>
        <taxon>Ecdysozoa</taxon>
        <taxon>Arthropoda</taxon>
        <taxon>Chelicerata</taxon>
        <taxon>Arachnida</taxon>
        <taxon>Acari</taxon>
        <taxon>Acariformes</taxon>
        <taxon>Sarcoptiformes</taxon>
        <taxon>Astigmata</taxon>
        <taxon>Psoroptidia</taxon>
        <taxon>Analgoidea</taxon>
        <taxon>Pyroglyphidae</taxon>
        <taxon>Dermatophagoidinae</taxon>
        <taxon>Dermatophagoides</taxon>
    </lineage>
</organism>
<gene>
    <name evidence="13" type="primary">ANKFY1_2</name>
    <name evidence="13" type="ORF">DERP_014038</name>
</gene>
<evidence type="ECO:0000256" key="12">
    <source>
        <dbReference type="PROSITE-ProRule" id="PRU00023"/>
    </source>
</evidence>
<dbReference type="SUPFAM" id="SSF48403">
    <property type="entry name" value="Ankyrin repeat"/>
    <property type="match status" value="1"/>
</dbReference>
<reference evidence="13 14" key="1">
    <citation type="journal article" date="2018" name="J. Allergy Clin. Immunol.">
        <title>High-quality assembly of Dermatophagoides pteronyssinus genome and transcriptome reveals a wide range of novel allergens.</title>
        <authorList>
            <person name="Liu X.Y."/>
            <person name="Yang K.Y."/>
            <person name="Wang M.Q."/>
            <person name="Kwok J.S."/>
            <person name="Zeng X."/>
            <person name="Yang Z."/>
            <person name="Xiao X.J."/>
            <person name="Lau C.P."/>
            <person name="Li Y."/>
            <person name="Huang Z.M."/>
            <person name="Ba J.G."/>
            <person name="Yim A.K."/>
            <person name="Ouyang C.Y."/>
            <person name="Ngai S.M."/>
            <person name="Chan T.F."/>
            <person name="Leung E.L."/>
            <person name="Liu L."/>
            <person name="Liu Z.G."/>
            <person name="Tsui S.K."/>
        </authorList>
    </citation>
    <scope>NUCLEOTIDE SEQUENCE [LARGE SCALE GENOMIC DNA]</scope>
    <source>
        <strain evidence="13">Derp</strain>
    </source>
</reference>
<evidence type="ECO:0000256" key="9">
    <source>
        <dbReference type="ARBA" id="ARBA00049657"/>
    </source>
</evidence>
<feature type="repeat" description="ANK" evidence="12">
    <location>
        <begin position="42"/>
        <end position="74"/>
    </location>
</feature>
<keyword evidence="2" id="KW-0268">Exocytosis</keyword>
<keyword evidence="8" id="KW-1053">Target membrane</keyword>
<accession>A0ABQ8JCU4</accession>
<dbReference type="PROSITE" id="PS50297">
    <property type="entry name" value="ANK_REP_REGION"/>
    <property type="match status" value="1"/>
</dbReference>
<keyword evidence="4" id="KW-0677">Repeat</keyword>
<keyword evidence="7" id="KW-0472">Membrane</keyword>
<dbReference type="PANTHER" id="PTHR24198:SF165">
    <property type="entry name" value="ANKYRIN REPEAT-CONTAINING PROTEIN-RELATED"/>
    <property type="match status" value="1"/>
</dbReference>
<comment type="subcellular location">
    <subcellularLocation>
        <location evidence="1">Target cell membrane</location>
    </subcellularLocation>
</comment>
<keyword evidence="5" id="KW-0528">Neurotoxin</keyword>
<evidence type="ECO:0000256" key="4">
    <source>
        <dbReference type="ARBA" id="ARBA00022737"/>
    </source>
</evidence>
<comment type="caution">
    <text evidence="13">The sequence shown here is derived from an EMBL/GenBank/DDBJ whole genome shotgun (WGS) entry which is preliminary data.</text>
</comment>
<evidence type="ECO:0000256" key="5">
    <source>
        <dbReference type="ARBA" id="ARBA00023028"/>
    </source>
</evidence>
<dbReference type="PROSITE" id="PS50088">
    <property type="entry name" value="ANK_REPEAT"/>
    <property type="match status" value="1"/>
</dbReference>
<name>A0ABQ8JCU4_DERPT</name>
<dbReference type="PANTHER" id="PTHR24198">
    <property type="entry name" value="ANKYRIN REPEAT AND PROTEIN KINASE DOMAIN-CONTAINING PROTEIN"/>
    <property type="match status" value="1"/>
</dbReference>
<keyword evidence="3" id="KW-1052">Target cell membrane</keyword>
<dbReference type="SMART" id="SM00248">
    <property type="entry name" value="ANK"/>
    <property type="match status" value="3"/>
</dbReference>
<comment type="subunit">
    <text evidence="10">Homotetramer in membranes.</text>
</comment>
<dbReference type="EMBL" id="NJHN03000049">
    <property type="protein sequence ID" value="KAH9420419.1"/>
    <property type="molecule type" value="Genomic_DNA"/>
</dbReference>
<evidence type="ECO:0000313" key="14">
    <source>
        <dbReference type="Proteomes" id="UP000887458"/>
    </source>
</evidence>
<keyword evidence="14" id="KW-1185">Reference proteome</keyword>
<evidence type="ECO:0000256" key="1">
    <source>
        <dbReference type="ARBA" id="ARBA00004175"/>
    </source>
</evidence>
<dbReference type="Proteomes" id="UP000887458">
    <property type="component" value="Unassembled WGS sequence"/>
</dbReference>
<dbReference type="Pfam" id="PF12796">
    <property type="entry name" value="Ank_2"/>
    <property type="match status" value="1"/>
</dbReference>
<proteinExistence type="inferred from homology"/>
<dbReference type="Gene3D" id="1.25.40.20">
    <property type="entry name" value="Ankyrin repeat-containing domain"/>
    <property type="match status" value="1"/>
</dbReference>
<sequence>MADIRIAIMNDNLEQFLSLLEIFDDDDCETEQKLKDFPFLVNGSTILHDAIIHERQKIAQYLIENHINLNTRDQTSDGYGETPLILAIRKRKYSWAILMLEQNETNVNLTDLFGRQPLSIAMEHRIAILIDQILSHPLFRLNLSYNPLSVAFRYRIDCELIIKMLNIGYDCPQDQRANFLTLESTNKNLTFILEQSSSSLSQCYNQPIRLEQLCRETIRHYYFKRHFYPIILTNVDKLLMGNKKLKRPIPIAMKYFICDLSLH</sequence>
<reference evidence="13 14" key="2">
    <citation type="journal article" date="2022" name="Mol. Biol. Evol.">
        <title>Comparative Genomics Reveals Insights into the Divergent Evolution of Astigmatic Mites and Household Pest Adaptations.</title>
        <authorList>
            <person name="Xiong Q."/>
            <person name="Wan A.T."/>
            <person name="Liu X."/>
            <person name="Fung C.S."/>
            <person name="Xiao X."/>
            <person name="Malainual N."/>
            <person name="Hou J."/>
            <person name="Wang L."/>
            <person name="Wang M."/>
            <person name="Yang K.Y."/>
            <person name="Cui Y."/>
            <person name="Leung E.L."/>
            <person name="Nong W."/>
            <person name="Shin S.K."/>
            <person name="Au S.W."/>
            <person name="Jeong K.Y."/>
            <person name="Chew F.T."/>
            <person name="Hui J.H."/>
            <person name="Leung T.F."/>
            <person name="Tungtrongchitr A."/>
            <person name="Zhong N."/>
            <person name="Liu Z."/>
            <person name="Tsui S.K."/>
        </authorList>
    </citation>
    <scope>NUCLEOTIDE SEQUENCE [LARGE SCALE GENOMIC DNA]</scope>
    <source>
        <strain evidence="13">Derp</strain>
    </source>
</reference>
<evidence type="ECO:0000256" key="7">
    <source>
        <dbReference type="ARBA" id="ARBA00023136"/>
    </source>
</evidence>
<evidence type="ECO:0000256" key="10">
    <source>
        <dbReference type="ARBA" id="ARBA00049715"/>
    </source>
</evidence>
<dbReference type="InterPro" id="IPR002110">
    <property type="entry name" value="Ankyrin_rpt"/>
</dbReference>
<evidence type="ECO:0000256" key="11">
    <source>
        <dbReference type="ARBA" id="ARBA00049811"/>
    </source>
</evidence>
<evidence type="ECO:0000313" key="13">
    <source>
        <dbReference type="EMBL" id="KAH9420419.1"/>
    </source>
</evidence>
<evidence type="ECO:0000256" key="3">
    <source>
        <dbReference type="ARBA" id="ARBA00022537"/>
    </source>
</evidence>
<keyword evidence="6 12" id="KW-0040">ANK repeat</keyword>
<evidence type="ECO:0000256" key="8">
    <source>
        <dbReference type="ARBA" id="ARBA00023298"/>
    </source>
</evidence>
<protein>
    <recommendedName>
        <fullName evidence="11">Alpha-latrotoxin</fullName>
    </recommendedName>
</protein>
<keyword evidence="5" id="KW-0638">Presynaptic neurotoxin</keyword>
<keyword evidence="5" id="KW-0800">Toxin</keyword>
<dbReference type="InterPro" id="IPR036770">
    <property type="entry name" value="Ankyrin_rpt-contain_sf"/>
</dbReference>
<evidence type="ECO:0000256" key="6">
    <source>
        <dbReference type="ARBA" id="ARBA00023043"/>
    </source>
</evidence>
<evidence type="ECO:0000256" key="2">
    <source>
        <dbReference type="ARBA" id="ARBA00022483"/>
    </source>
</evidence>